<dbReference type="GO" id="GO:0006629">
    <property type="term" value="P:lipid metabolic process"/>
    <property type="evidence" value="ECO:0007669"/>
    <property type="project" value="InterPro"/>
</dbReference>
<keyword evidence="4 6" id="KW-1133">Transmembrane helix</keyword>
<feature type="transmembrane region" description="Helical" evidence="6">
    <location>
        <begin position="23"/>
        <end position="43"/>
    </location>
</feature>
<comment type="similarity">
    <text evidence="2">Belongs to the steroid 5-alpha reductase family.</text>
</comment>
<gene>
    <name evidence="8" type="ORF">CAPTEDRAFT_119094</name>
</gene>
<name>R7UT24_CAPTE</name>
<dbReference type="OrthoDB" id="5788137at2759"/>
<evidence type="ECO:0000256" key="1">
    <source>
        <dbReference type="ARBA" id="ARBA00004141"/>
    </source>
</evidence>
<dbReference type="Pfam" id="PF02544">
    <property type="entry name" value="Steroid_dh"/>
    <property type="match status" value="1"/>
</dbReference>
<keyword evidence="5 6" id="KW-0472">Membrane</keyword>
<accession>R7UT24</accession>
<dbReference type="InterPro" id="IPR001104">
    <property type="entry name" value="3-oxo-5_a-steroid_4-DH_C"/>
</dbReference>
<dbReference type="GO" id="GO:0016627">
    <property type="term" value="F:oxidoreductase activity, acting on the CH-CH group of donors"/>
    <property type="evidence" value="ECO:0007669"/>
    <property type="project" value="InterPro"/>
</dbReference>
<dbReference type="AlphaFoldDB" id="R7UT24"/>
<reference evidence="8 10" key="2">
    <citation type="journal article" date="2013" name="Nature">
        <title>Insights into bilaterian evolution from three spiralian genomes.</title>
        <authorList>
            <person name="Simakov O."/>
            <person name="Marletaz F."/>
            <person name="Cho S.J."/>
            <person name="Edsinger-Gonzales E."/>
            <person name="Havlak P."/>
            <person name="Hellsten U."/>
            <person name="Kuo D.H."/>
            <person name="Larsson T."/>
            <person name="Lv J."/>
            <person name="Arendt D."/>
            <person name="Savage R."/>
            <person name="Osoegawa K."/>
            <person name="de Jong P."/>
            <person name="Grimwood J."/>
            <person name="Chapman J.A."/>
            <person name="Shapiro H."/>
            <person name="Aerts A."/>
            <person name="Otillar R.P."/>
            <person name="Terry A.Y."/>
            <person name="Boore J.L."/>
            <person name="Grigoriev I.V."/>
            <person name="Lindberg D.R."/>
            <person name="Seaver E.C."/>
            <person name="Weisblat D.A."/>
            <person name="Putnam N.H."/>
            <person name="Rokhsar D.S."/>
        </authorList>
    </citation>
    <scope>NUCLEOTIDE SEQUENCE</scope>
    <source>
        <strain evidence="8 10">I ESC-2004</strain>
    </source>
</reference>
<evidence type="ECO:0000313" key="8">
    <source>
        <dbReference type="EMBL" id="ELU09649.1"/>
    </source>
</evidence>
<dbReference type="EnsemblMetazoa" id="CapteT119094">
    <property type="protein sequence ID" value="CapteP119094"/>
    <property type="gene ID" value="CapteG119094"/>
</dbReference>
<reference evidence="9" key="3">
    <citation type="submission" date="2015-06" db="UniProtKB">
        <authorList>
            <consortium name="EnsemblMetazoa"/>
        </authorList>
    </citation>
    <scope>IDENTIFICATION</scope>
</reference>
<feature type="transmembrane region" description="Helical" evidence="6">
    <location>
        <begin position="128"/>
        <end position="153"/>
    </location>
</feature>
<evidence type="ECO:0000313" key="9">
    <source>
        <dbReference type="EnsemblMetazoa" id="CapteP119094"/>
    </source>
</evidence>
<evidence type="ECO:0000259" key="7">
    <source>
        <dbReference type="Pfam" id="PF02544"/>
    </source>
</evidence>
<dbReference type="OMA" id="KFWHVVA"/>
<feature type="domain" description="3-oxo-5-alpha-steroid 4-dehydrogenase C-terminal" evidence="7">
    <location>
        <begin position="66"/>
        <end position="188"/>
    </location>
</feature>
<dbReference type="PANTHER" id="PTHR10556:SF35">
    <property type="entry name" value="3-OXO-5-ALPHA-STEROID 4-DEHYDROGENASE FAMILY PROTEIN"/>
    <property type="match status" value="1"/>
</dbReference>
<dbReference type="PROSITE" id="PS50244">
    <property type="entry name" value="S5A_REDUCTASE"/>
    <property type="match status" value="1"/>
</dbReference>
<dbReference type="EMBL" id="AMQN01006323">
    <property type="status" value="NOT_ANNOTATED_CDS"/>
    <property type="molecule type" value="Genomic_DNA"/>
</dbReference>
<keyword evidence="3 6" id="KW-0812">Transmembrane</keyword>
<organism evidence="8">
    <name type="scientific">Capitella teleta</name>
    <name type="common">Polychaete worm</name>
    <dbReference type="NCBI Taxonomy" id="283909"/>
    <lineage>
        <taxon>Eukaryota</taxon>
        <taxon>Metazoa</taxon>
        <taxon>Spiralia</taxon>
        <taxon>Lophotrochozoa</taxon>
        <taxon>Annelida</taxon>
        <taxon>Polychaeta</taxon>
        <taxon>Sedentaria</taxon>
        <taxon>Scolecida</taxon>
        <taxon>Capitellidae</taxon>
        <taxon>Capitella</taxon>
    </lineage>
</organism>
<protein>
    <recommendedName>
        <fullName evidence="7">3-oxo-5-alpha-steroid 4-dehydrogenase C-terminal domain-containing protein</fullName>
    </recommendedName>
</protein>
<dbReference type="HOGENOM" id="CLU_059260_3_1_1"/>
<evidence type="ECO:0000256" key="4">
    <source>
        <dbReference type="ARBA" id="ARBA00022989"/>
    </source>
</evidence>
<evidence type="ECO:0000256" key="6">
    <source>
        <dbReference type="SAM" id="Phobius"/>
    </source>
</evidence>
<evidence type="ECO:0000256" key="3">
    <source>
        <dbReference type="ARBA" id="ARBA00022692"/>
    </source>
</evidence>
<evidence type="ECO:0000256" key="2">
    <source>
        <dbReference type="ARBA" id="ARBA00007742"/>
    </source>
</evidence>
<dbReference type="EMBL" id="KB298084">
    <property type="protein sequence ID" value="ELU09649.1"/>
    <property type="molecule type" value="Genomic_DNA"/>
</dbReference>
<reference evidence="10" key="1">
    <citation type="submission" date="2012-12" db="EMBL/GenBank/DDBJ databases">
        <authorList>
            <person name="Hellsten U."/>
            <person name="Grimwood J."/>
            <person name="Chapman J.A."/>
            <person name="Shapiro H."/>
            <person name="Aerts A."/>
            <person name="Otillar R.P."/>
            <person name="Terry A.Y."/>
            <person name="Boore J.L."/>
            <person name="Simakov O."/>
            <person name="Marletaz F."/>
            <person name="Cho S.-J."/>
            <person name="Edsinger-Gonzales E."/>
            <person name="Havlak P."/>
            <person name="Kuo D.-H."/>
            <person name="Larsson T."/>
            <person name="Lv J."/>
            <person name="Arendt D."/>
            <person name="Savage R."/>
            <person name="Osoegawa K."/>
            <person name="de Jong P."/>
            <person name="Lindberg D.R."/>
            <person name="Seaver E.C."/>
            <person name="Weisblat D.A."/>
            <person name="Putnam N.H."/>
            <person name="Grigoriev I.V."/>
            <person name="Rokhsar D.S."/>
        </authorList>
    </citation>
    <scope>NUCLEOTIDE SEQUENCE</scope>
    <source>
        <strain evidence="10">I ESC-2004</strain>
    </source>
</reference>
<sequence>MWGLHFLRRFTEVLFVHVFKHQVSLLQIIGFGVHFLLFGLWIGCSVNYKMCSNSVFTAYQPPPASLVGMGAILFVLGEIGNSACHISLRKFRTSSRKSYTTSQGHSLPTGFWFKYISGPHYFFEITTWVGFAISTCTLAAVVFLFVSAIILVISARCQHLEYLSDFNGERGRPDYSKLRRKVIFPGIY</sequence>
<evidence type="ECO:0000256" key="5">
    <source>
        <dbReference type="ARBA" id="ARBA00023136"/>
    </source>
</evidence>
<dbReference type="Proteomes" id="UP000014760">
    <property type="component" value="Unassembled WGS sequence"/>
</dbReference>
<dbReference type="Gene3D" id="1.20.120.1630">
    <property type="match status" value="1"/>
</dbReference>
<dbReference type="PANTHER" id="PTHR10556">
    <property type="entry name" value="3-OXO-5-ALPHA-STEROID 4-DEHYDROGENASE"/>
    <property type="match status" value="1"/>
</dbReference>
<dbReference type="GO" id="GO:0016020">
    <property type="term" value="C:membrane"/>
    <property type="evidence" value="ECO:0007669"/>
    <property type="project" value="UniProtKB-SubCell"/>
</dbReference>
<dbReference type="InterPro" id="IPR039357">
    <property type="entry name" value="SRD5A/TECR"/>
</dbReference>
<comment type="subcellular location">
    <subcellularLocation>
        <location evidence="1">Membrane</location>
        <topology evidence="1">Multi-pass membrane protein</topology>
    </subcellularLocation>
</comment>
<dbReference type="STRING" id="283909.R7UT24"/>
<proteinExistence type="inferred from homology"/>
<evidence type="ECO:0000313" key="10">
    <source>
        <dbReference type="Proteomes" id="UP000014760"/>
    </source>
</evidence>
<feature type="transmembrane region" description="Helical" evidence="6">
    <location>
        <begin position="63"/>
        <end position="84"/>
    </location>
</feature>
<keyword evidence="10" id="KW-1185">Reference proteome</keyword>